<dbReference type="EMBL" id="PDCW01000070">
    <property type="protein sequence ID" value="PJY69077.1"/>
    <property type="molecule type" value="Genomic_DNA"/>
</dbReference>
<organism evidence="1 2">
    <name type="scientific">Bacteroides fragilis</name>
    <dbReference type="NCBI Taxonomy" id="817"/>
    <lineage>
        <taxon>Bacteria</taxon>
        <taxon>Pseudomonadati</taxon>
        <taxon>Bacteroidota</taxon>
        <taxon>Bacteroidia</taxon>
        <taxon>Bacteroidales</taxon>
        <taxon>Bacteroidaceae</taxon>
        <taxon>Bacteroides</taxon>
    </lineage>
</organism>
<reference evidence="1 2" key="1">
    <citation type="journal article" date="2017" name="MBio">
        <title>Gut Symbiont Bacteroides fragilis Secretes a Eukaryotic-Like Ubiquitin Protein That Mediates Intraspecies Antagonism.</title>
        <authorList>
            <person name="Chatzidaki-Livanis M."/>
            <person name="Coyne M.J."/>
            <person name="Roelofs K.G."/>
            <person name="Gentyala R.R."/>
            <person name="Caldwell J.M."/>
            <person name="Comstock L.E."/>
        </authorList>
    </citation>
    <scope>NUCLEOTIDE SEQUENCE [LARGE SCALE GENOMIC DNA]</scope>
    <source>
        <strain evidence="1 2">12905</strain>
    </source>
</reference>
<gene>
    <name evidence="1" type="ORF">CQW34_04435</name>
</gene>
<accession>A0A2M9V0X7</accession>
<comment type="caution">
    <text evidence="1">The sequence shown here is derived from an EMBL/GenBank/DDBJ whole genome shotgun (WGS) entry which is preliminary data.</text>
</comment>
<dbReference type="Proteomes" id="UP000231846">
    <property type="component" value="Unassembled WGS sequence"/>
</dbReference>
<sequence>MANIAAQASKHLMSCRSSSFGRRYLNSRYNSVSELLIVVPERKVAPKSFPVRSCMVRMAKSMLSAFWLPSLFPNPATRSWRVLKVRFLNWWLSSMKMWSMPICLKSTTSSVRDFMACSTFSSFASRLCLRFSNPFSIARDTFFPCCRSTSRFSSTVSSSACRMRCCNSGDCGILPNWSCDMMTQS</sequence>
<dbReference type="AlphaFoldDB" id="A0A2M9V0X7"/>
<evidence type="ECO:0000313" key="1">
    <source>
        <dbReference type="EMBL" id="PJY69077.1"/>
    </source>
</evidence>
<protein>
    <submittedName>
        <fullName evidence="1">Uncharacterized protein</fullName>
    </submittedName>
</protein>
<evidence type="ECO:0000313" key="2">
    <source>
        <dbReference type="Proteomes" id="UP000231846"/>
    </source>
</evidence>
<name>A0A2M9V0X7_BACFG</name>
<proteinExistence type="predicted"/>